<gene>
    <name evidence="1" type="ORF">LKD22_03150</name>
</gene>
<comment type="caution">
    <text evidence="1">The sequence shown here is derived from an EMBL/GenBank/DDBJ whole genome shotgun (WGS) entry which is preliminary data.</text>
</comment>
<accession>A0AAW4VZL3</accession>
<evidence type="ECO:0000313" key="2">
    <source>
        <dbReference type="Proteomes" id="UP001298753"/>
    </source>
</evidence>
<dbReference type="AlphaFoldDB" id="A0AAW4VZL3"/>
<dbReference type="GeneID" id="98660970"/>
<name>A0AAW4VZL3_9FIRM</name>
<dbReference type="RefSeq" id="WP_110436107.1">
    <property type="nucleotide sequence ID" value="NZ_DBEZDI010000041.1"/>
</dbReference>
<dbReference type="Proteomes" id="UP001298753">
    <property type="component" value="Unassembled WGS sequence"/>
</dbReference>
<evidence type="ECO:0000313" key="1">
    <source>
        <dbReference type="EMBL" id="MCC2176136.1"/>
    </source>
</evidence>
<keyword evidence="2" id="KW-1185">Reference proteome</keyword>
<dbReference type="EMBL" id="JAJEPX010000005">
    <property type="protein sequence ID" value="MCC2176136.1"/>
    <property type="molecule type" value="Genomic_DNA"/>
</dbReference>
<sequence>MTQAIEQAVCDILGACQPVKIILYAEKRTMATDKLKAFSLCVIVPESANCRTLRTHLHLAITVSVPVSLSVYTTEEWAELCTDSTSYAAWIARKGKVIYDQTA</sequence>
<protein>
    <submittedName>
        <fullName evidence="1">Uncharacterized protein</fullName>
    </submittedName>
</protein>
<organism evidence="1 2">
    <name type="scientific">Agathobaculum butyriciproducens</name>
    <dbReference type="NCBI Taxonomy" id="1628085"/>
    <lineage>
        <taxon>Bacteria</taxon>
        <taxon>Bacillati</taxon>
        <taxon>Bacillota</taxon>
        <taxon>Clostridia</taxon>
        <taxon>Eubacteriales</taxon>
        <taxon>Butyricicoccaceae</taxon>
        <taxon>Agathobaculum</taxon>
    </lineage>
</organism>
<proteinExistence type="predicted"/>
<reference evidence="1 2" key="1">
    <citation type="submission" date="2021-10" db="EMBL/GenBank/DDBJ databases">
        <title>Anaerobic single-cell dispensing facilitates the cultivation of human gut bacteria.</title>
        <authorList>
            <person name="Afrizal A."/>
        </authorList>
    </citation>
    <scope>NUCLEOTIDE SEQUENCE [LARGE SCALE GENOMIC DNA]</scope>
    <source>
        <strain evidence="1 2">CLA-AA-H270</strain>
    </source>
</reference>